<accession>A0A1D6IYC7</accession>
<reference evidence="2" key="1">
    <citation type="submission" date="2015-12" db="EMBL/GenBank/DDBJ databases">
        <title>Update maize B73 reference genome by single molecule sequencing technologies.</title>
        <authorList>
            <consortium name="Maize Genome Sequencing Project"/>
            <person name="Ware D."/>
        </authorList>
    </citation>
    <scope>NUCLEOTIDE SEQUENCE</scope>
    <source>
        <tissue evidence="2">Seedling</tissue>
    </source>
</reference>
<sequence length="93" mass="10410">MAYKMKGVFKGLKVISQIFDLDEPRDISPFGIFPESGGQETARRYPDIPKPPRKSRRKKSKNNSPRASSRSRSRSSSSSTADSFGVKDMQAEI</sequence>
<organism evidence="2">
    <name type="scientific">Zea mays</name>
    <name type="common">Maize</name>
    <dbReference type="NCBI Taxonomy" id="4577"/>
    <lineage>
        <taxon>Eukaryota</taxon>
        <taxon>Viridiplantae</taxon>
        <taxon>Streptophyta</taxon>
        <taxon>Embryophyta</taxon>
        <taxon>Tracheophyta</taxon>
        <taxon>Spermatophyta</taxon>
        <taxon>Magnoliopsida</taxon>
        <taxon>Liliopsida</taxon>
        <taxon>Poales</taxon>
        <taxon>Poaceae</taxon>
        <taxon>PACMAD clade</taxon>
        <taxon>Panicoideae</taxon>
        <taxon>Andropogonodae</taxon>
        <taxon>Andropogoneae</taxon>
        <taxon>Tripsacinae</taxon>
        <taxon>Zea</taxon>
    </lineage>
</organism>
<dbReference type="eggNOG" id="ENOG502S1IY">
    <property type="taxonomic scope" value="Eukaryota"/>
</dbReference>
<feature type="compositionally biased region" description="Low complexity" evidence="1">
    <location>
        <begin position="62"/>
        <end position="79"/>
    </location>
</feature>
<feature type="compositionally biased region" description="Basic residues" evidence="1">
    <location>
        <begin position="51"/>
        <end position="61"/>
    </location>
</feature>
<proteinExistence type="predicted"/>
<gene>
    <name evidence="2" type="ORF">ZEAMMB73_Zm00001d024237</name>
</gene>
<dbReference type="ExpressionAtlas" id="A0A1D6IYC7">
    <property type="expression patterns" value="baseline and differential"/>
</dbReference>
<feature type="region of interest" description="Disordered" evidence="1">
    <location>
        <begin position="29"/>
        <end position="93"/>
    </location>
</feature>
<dbReference type="InParanoid" id="A0A1D6IYC7"/>
<dbReference type="AlphaFoldDB" id="A0A1D6IYC7"/>
<evidence type="ECO:0000313" key="2">
    <source>
        <dbReference type="EMBL" id="AQK40890.1"/>
    </source>
</evidence>
<dbReference type="EMBL" id="CM000786">
    <property type="protein sequence ID" value="AQK40890.1"/>
    <property type="molecule type" value="Genomic_DNA"/>
</dbReference>
<dbReference type="PANTHER" id="PTHR47846:SF4">
    <property type="entry name" value="WASP-RELATED PROTEIN"/>
    <property type="match status" value="1"/>
</dbReference>
<dbReference type="PANTHER" id="PTHR47846">
    <property type="entry name" value="OS06G0681300 PROTEIN-RELATED"/>
    <property type="match status" value="1"/>
</dbReference>
<evidence type="ECO:0000256" key="1">
    <source>
        <dbReference type="SAM" id="MobiDB-lite"/>
    </source>
</evidence>
<protein>
    <submittedName>
        <fullName evidence="2">Uncharacterized protein</fullName>
    </submittedName>
</protein>
<name>A0A1D6IYC7_MAIZE</name>